<protein>
    <submittedName>
        <fullName evidence="1">Uncharacterized protein</fullName>
    </submittedName>
</protein>
<accession>A0ABR0E834</accession>
<keyword evidence="2" id="KW-1185">Reference proteome</keyword>
<sequence>MAPSPFINTGRKQSDRPVHKISVKFINGSIWNILIKDRTFNHLVQDEQIAPEDRHFHLQDGDEQKFVPFNNQVVYDDSKDPPERLSMRRGIADYLNEFPKRYVRGRRGSSAADLFFTNRSRPLDNPSEERRKVLLSMTGTELVGNRARLSPRDRDSNKSFQYAATLTKRAVAQSKAA</sequence>
<proteinExistence type="predicted"/>
<dbReference type="EMBL" id="JAXOVC010000008">
    <property type="protein sequence ID" value="KAK4497592.1"/>
    <property type="molecule type" value="Genomic_DNA"/>
</dbReference>
<evidence type="ECO:0000313" key="2">
    <source>
        <dbReference type="Proteomes" id="UP001305779"/>
    </source>
</evidence>
<reference evidence="1 2" key="1">
    <citation type="journal article" date="2023" name="G3 (Bethesda)">
        <title>A chromosome-level genome assembly of Zasmidium syzygii isolated from banana leaves.</title>
        <authorList>
            <person name="van Westerhoven A.C."/>
            <person name="Mehrabi R."/>
            <person name="Talebi R."/>
            <person name="Steentjes M.B.F."/>
            <person name="Corcolon B."/>
            <person name="Chong P.A."/>
            <person name="Kema G.H.J."/>
            <person name="Seidl M.F."/>
        </authorList>
    </citation>
    <scope>NUCLEOTIDE SEQUENCE [LARGE SCALE GENOMIC DNA]</scope>
    <source>
        <strain evidence="1 2">P124</strain>
    </source>
</reference>
<gene>
    <name evidence="1" type="ORF">PRZ48_010245</name>
</gene>
<name>A0ABR0E834_ZASCE</name>
<organism evidence="1 2">
    <name type="scientific">Zasmidium cellare</name>
    <name type="common">Wine cellar mold</name>
    <name type="synonym">Racodium cellare</name>
    <dbReference type="NCBI Taxonomy" id="395010"/>
    <lineage>
        <taxon>Eukaryota</taxon>
        <taxon>Fungi</taxon>
        <taxon>Dikarya</taxon>
        <taxon>Ascomycota</taxon>
        <taxon>Pezizomycotina</taxon>
        <taxon>Dothideomycetes</taxon>
        <taxon>Dothideomycetidae</taxon>
        <taxon>Mycosphaerellales</taxon>
        <taxon>Mycosphaerellaceae</taxon>
        <taxon>Zasmidium</taxon>
    </lineage>
</organism>
<dbReference type="Proteomes" id="UP001305779">
    <property type="component" value="Unassembled WGS sequence"/>
</dbReference>
<comment type="caution">
    <text evidence="1">The sequence shown here is derived from an EMBL/GenBank/DDBJ whole genome shotgun (WGS) entry which is preliminary data.</text>
</comment>
<evidence type="ECO:0000313" key="1">
    <source>
        <dbReference type="EMBL" id="KAK4497592.1"/>
    </source>
</evidence>